<keyword evidence="2" id="KW-1185">Reference proteome</keyword>
<evidence type="ECO:0000313" key="1">
    <source>
        <dbReference type="EMBL" id="KAL3888681.1"/>
    </source>
</evidence>
<organism evidence="1 2">
    <name type="scientific">Sinanodonta woodiana</name>
    <name type="common">Chinese pond mussel</name>
    <name type="synonym">Anodonta woodiana</name>
    <dbReference type="NCBI Taxonomy" id="1069815"/>
    <lineage>
        <taxon>Eukaryota</taxon>
        <taxon>Metazoa</taxon>
        <taxon>Spiralia</taxon>
        <taxon>Lophotrochozoa</taxon>
        <taxon>Mollusca</taxon>
        <taxon>Bivalvia</taxon>
        <taxon>Autobranchia</taxon>
        <taxon>Heteroconchia</taxon>
        <taxon>Palaeoheterodonta</taxon>
        <taxon>Unionida</taxon>
        <taxon>Unionoidea</taxon>
        <taxon>Unionidae</taxon>
        <taxon>Unioninae</taxon>
        <taxon>Sinanodonta</taxon>
    </lineage>
</organism>
<name>A0ABD3XR34_SINWO</name>
<comment type="caution">
    <text evidence="1">The sequence shown here is derived from an EMBL/GenBank/DDBJ whole genome shotgun (WGS) entry which is preliminary data.</text>
</comment>
<gene>
    <name evidence="1" type="ORF">ACJMK2_001045</name>
</gene>
<accession>A0ABD3XR34</accession>
<sequence>MIDALKLLINAQPTLPNNLADYNTNSLAASAAQSDISQQWSDFTEKGILTVELV</sequence>
<dbReference type="AlphaFoldDB" id="A0ABD3XR34"/>
<protein>
    <submittedName>
        <fullName evidence="1">Uncharacterized protein</fullName>
    </submittedName>
</protein>
<dbReference type="Proteomes" id="UP001634394">
    <property type="component" value="Unassembled WGS sequence"/>
</dbReference>
<feature type="non-terminal residue" evidence="1">
    <location>
        <position position="54"/>
    </location>
</feature>
<reference evidence="1 2" key="1">
    <citation type="submission" date="2024-11" db="EMBL/GenBank/DDBJ databases">
        <title>Chromosome-level genome assembly of the freshwater bivalve Anodonta woodiana.</title>
        <authorList>
            <person name="Chen X."/>
        </authorList>
    </citation>
    <scope>NUCLEOTIDE SEQUENCE [LARGE SCALE GENOMIC DNA]</scope>
    <source>
        <strain evidence="1">MN2024</strain>
        <tissue evidence="1">Gills</tissue>
    </source>
</reference>
<proteinExistence type="predicted"/>
<dbReference type="EMBL" id="JBJQND010000001">
    <property type="protein sequence ID" value="KAL3888681.1"/>
    <property type="molecule type" value="Genomic_DNA"/>
</dbReference>
<evidence type="ECO:0000313" key="2">
    <source>
        <dbReference type="Proteomes" id="UP001634394"/>
    </source>
</evidence>